<evidence type="ECO:0008006" key="3">
    <source>
        <dbReference type="Google" id="ProtNLM"/>
    </source>
</evidence>
<organism evidence="1 2">
    <name type="scientific">Palleronia pelagia</name>
    <dbReference type="NCBI Taxonomy" id="387096"/>
    <lineage>
        <taxon>Bacteria</taxon>
        <taxon>Pseudomonadati</taxon>
        <taxon>Pseudomonadota</taxon>
        <taxon>Alphaproteobacteria</taxon>
        <taxon>Rhodobacterales</taxon>
        <taxon>Roseobacteraceae</taxon>
        <taxon>Palleronia</taxon>
    </lineage>
</organism>
<name>A0A1H8I4C8_9RHOB</name>
<reference evidence="2" key="1">
    <citation type="submission" date="2016-10" db="EMBL/GenBank/DDBJ databases">
        <authorList>
            <person name="Varghese N."/>
            <person name="Submissions S."/>
        </authorList>
    </citation>
    <scope>NUCLEOTIDE SEQUENCE [LARGE SCALE GENOMIC DNA]</scope>
    <source>
        <strain evidence="2">DSM 26893</strain>
    </source>
</reference>
<gene>
    <name evidence="1" type="ORF">SAMN04488011_105105</name>
</gene>
<keyword evidence="2" id="KW-1185">Reference proteome</keyword>
<evidence type="ECO:0000313" key="1">
    <source>
        <dbReference type="EMBL" id="SEN63503.1"/>
    </source>
</evidence>
<accession>A0A1H8I4C8</accession>
<dbReference type="InterPro" id="IPR011738">
    <property type="entry name" value="Phage_CHP"/>
</dbReference>
<protein>
    <recommendedName>
        <fullName evidence="3">Phage gp6-like head-tail connector protein</fullName>
    </recommendedName>
</protein>
<dbReference type="NCBIfam" id="TIGR02215">
    <property type="entry name" value="phage_chp_gp8"/>
    <property type="match status" value="1"/>
</dbReference>
<dbReference type="Gene3D" id="1.10.3230.30">
    <property type="entry name" value="Phage gp6-like head-tail connector protein"/>
    <property type="match status" value="1"/>
</dbReference>
<sequence length="193" mass="20628">MYLVEPTPLSTARLPIPGLQAHLRLGTGFTDDDAQDALLEQVLRASLAEVERLCAKAVLIRDFVWTTHAWRDPGRQVLPRGPLVSVEGLTITDIDGSAQAIAPDAYRVDRDAQRPALVARGFVLPQIPVGGSAAVTFRAGFADDWSDAPSDLALAVLSLAAARYEDRAAEGTLPPGVQALLAPHRPHRLLGGM</sequence>
<dbReference type="RefSeq" id="WP_091845720.1">
    <property type="nucleotide sequence ID" value="NZ_FOCM01000005.1"/>
</dbReference>
<dbReference type="EMBL" id="FOCM01000005">
    <property type="protein sequence ID" value="SEN63503.1"/>
    <property type="molecule type" value="Genomic_DNA"/>
</dbReference>
<dbReference type="OrthoDB" id="8478788at2"/>
<proteinExistence type="predicted"/>
<evidence type="ECO:0000313" key="2">
    <source>
        <dbReference type="Proteomes" id="UP000199372"/>
    </source>
</evidence>
<dbReference type="AlphaFoldDB" id="A0A1H8I4C8"/>
<dbReference type="Proteomes" id="UP000199372">
    <property type="component" value="Unassembled WGS sequence"/>
</dbReference>